<evidence type="ECO:0000313" key="4">
    <source>
        <dbReference type="Proteomes" id="UP001595892"/>
    </source>
</evidence>
<feature type="chain" id="PRO_5046163665" evidence="2">
    <location>
        <begin position="27"/>
        <end position="132"/>
    </location>
</feature>
<evidence type="ECO:0000256" key="1">
    <source>
        <dbReference type="SAM" id="MobiDB-lite"/>
    </source>
</evidence>
<proteinExistence type="predicted"/>
<dbReference type="Proteomes" id="UP001595892">
    <property type="component" value="Unassembled WGS sequence"/>
</dbReference>
<evidence type="ECO:0000313" key="3">
    <source>
        <dbReference type="EMBL" id="MFC4726790.1"/>
    </source>
</evidence>
<accession>A0ABV9NG23</accession>
<feature type="region of interest" description="Disordered" evidence="1">
    <location>
        <begin position="98"/>
        <end position="132"/>
    </location>
</feature>
<gene>
    <name evidence="3" type="ORF">ACFO3Q_01175</name>
</gene>
<keyword evidence="2" id="KW-0732">Signal</keyword>
<dbReference type="RefSeq" id="WP_377002741.1">
    <property type="nucleotide sequence ID" value="NZ_JBHSGG010000002.1"/>
</dbReference>
<keyword evidence="4" id="KW-1185">Reference proteome</keyword>
<sequence length="132" mass="15230">MRKLASLALAAVFAAGSAFVPAPAEARDRVRIYVDLGDVLFSAGRPYYRHTRAPLYVAHGPYGPRYYHYAPPPPPVVVYRAPPPRYYAPPPPRYWHGDYRRSHAKHHHHHHRNDHRGRGHGHGRGHDRRGWR</sequence>
<evidence type="ECO:0000256" key="2">
    <source>
        <dbReference type="SAM" id="SignalP"/>
    </source>
</evidence>
<dbReference type="EMBL" id="JBHSGG010000002">
    <property type="protein sequence ID" value="MFC4726790.1"/>
    <property type="molecule type" value="Genomic_DNA"/>
</dbReference>
<organism evidence="3 4">
    <name type="scientific">Coralloluteibacterium thermophilum</name>
    <dbReference type="NCBI Taxonomy" id="2707049"/>
    <lineage>
        <taxon>Bacteria</taxon>
        <taxon>Pseudomonadati</taxon>
        <taxon>Pseudomonadota</taxon>
        <taxon>Gammaproteobacteria</taxon>
        <taxon>Lysobacterales</taxon>
        <taxon>Lysobacteraceae</taxon>
        <taxon>Coralloluteibacterium</taxon>
    </lineage>
</organism>
<reference evidence="4" key="1">
    <citation type="journal article" date="2019" name="Int. J. Syst. Evol. Microbiol.">
        <title>The Global Catalogue of Microorganisms (GCM) 10K type strain sequencing project: providing services to taxonomists for standard genome sequencing and annotation.</title>
        <authorList>
            <consortium name="The Broad Institute Genomics Platform"/>
            <consortium name="The Broad Institute Genome Sequencing Center for Infectious Disease"/>
            <person name="Wu L."/>
            <person name="Ma J."/>
        </authorList>
    </citation>
    <scope>NUCLEOTIDE SEQUENCE [LARGE SCALE GENOMIC DNA]</scope>
    <source>
        <strain evidence="4">CGMCC 1.13574</strain>
    </source>
</reference>
<name>A0ABV9NG23_9GAMM</name>
<feature type="signal peptide" evidence="2">
    <location>
        <begin position="1"/>
        <end position="26"/>
    </location>
</feature>
<protein>
    <submittedName>
        <fullName evidence="3">Uncharacterized protein</fullName>
    </submittedName>
</protein>
<comment type="caution">
    <text evidence="3">The sequence shown here is derived from an EMBL/GenBank/DDBJ whole genome shotgun (WGS) entry which is preliminary data.</text>
</comment>
<feature type="compositionally biased region" description="Basic residues" evidence="1">
    <location>
        <begin position="102"/>
        <end position="132"/>
    </location>
</feature>